<reference evidence="1 2" key="1">
    <citation type="submission" date="2017-05" db="EMBL/GenBank/DDBJ databases">
        <title>Draft genome sequence of Elsinoe australis.</title>
        <authorList>
            <person name="Cheng Q."/>
        </authorList>
    </citation>
    <scope>NUCLEOTIDE SEQUENCE [LARGE SCALE GENOMIC DNA]</scope>
    <source>
        <strain evidence="1 2">NL1</strain>
    </source>
</reference>
<gene>
    <name evidence="1" type="ORF">B9Z65_3685</name>
</gene>
<accession>A0A2P8AFY8</accession>
<dbReference type="Proteomes" id="UP000243723">
    <property type="component" value="Unassembled WGS sequence"/>
</dbReference>
<organism evidence="1 2">
    <name type="scientific">Elsinoe australis</name>
    <dbReference type="NCBI Taxonomy" id="40998"/>
    <lineage>
        <taxon>Eukaryota</taxon>
        <taxon>Fungi</taxon>
        <taxon>Dikarya</taxon>
        <taxon>Ascomycota</taxon>
        <taxon>Pezizomycotina</taxon>
        <taxon>Dothideomycetes</taxon>
        <taxon>Dothideomycetidae</taxon>
        <taxon>Myriangiales</taxon>
        <taxon>Elsinoaceae</taxon>
        <taxon>Elsinoe</taxon>
    </lineage>
</organism>
<comment type="caution">
    <text evidence="1">The sequence shown here is derived from an EMBL/GenBank/DDBJ whole genome shotgun (WGS) entry which is preliminary data.</text>
</comment>
<dbReference type="OrthoDB" id="4360026at2759"/>
<dbReference type="STRING" id="40998.A0A2P8AFY8"/>
<sequence length="593" mass="68163">MDIPLHERLQRAGVEDASTEQRIAAMHDQIIPIVLGLEASRLSVLRGIRYHDGYGLELHGLLPEFIRALNARAIMGNRIPDMDLPEEYPYCIWHPSVATEETYRQLATRYPGLKYQVGRACAVAGYKNLYDELGLLPDASIAEETRDSGHLNIFERIMSKHALYKVMDDYTRIINDHHSTERVGLNCDTSLRSSLDVKQPLHELVWVNTDKDDIFYLPDEEPHLSRGFIERVFNITEDMNIDEARSEDNRSFDDITPYLYSPLPRHLPNIDKDLLILFAAFHGDIDRYARLRRPCFVGAEESCVIRGIYHSTMFAKWCSMQDSFLEKRWIQKAITARYIMSDDLSRVTPDMHESLLPYQIWYPSRANVFTYKEFLRRRPDMAAAIARAAIVAGYASLPEEADFDPADKRLIDEATESANPLFRKIIHARGKAKGVRVPEYHEHSSDRMPTRQNSFEPTIANATKNLSQWSPDNDHTFEMYDDASNIDFSEAELSIISPDRVKNHRIFRNVDWFGVLETYPDDAHYQESPFAAPEAERWPTMNFALGRRRLIQTGREKKIEVDLPSRTPVPGLNGLQKTDIAMPTAESKTLGFP</sequence>
<evidence type="ECO:0000313" key="1">
    <source>
        <dbReference type="EMBL" id="PSK59361.1"/>
    </source>
</evidence>
<keyword evidence="2" id="KW-1185">Reference proteome</keyword>
<dbReference type="AlphaFoldDB" id="A0A2P8AFY8"/>
<dbReference type="EMBL" id="NHZQ01000010">
    <property type="protein sequence ID" value="PSK59361.1"/>
    <property type="molecule type" value="Genomic_DNA"/>
</dbReference>
<protein>
    <submittedName>
        <fullName evidence="1">Uncharacterized protein</fullName>
    </submittedName>
</protein>
<name>A0A2P8AFY8_9PEZI</name>
<proteinExistence type="predicted"/>
<evidence type="ECO:0000313" key="2">
    <source>
        <dbReference type="Proteomes" id="UP000243723"/>
    </source>
</evidence>